<accession>A0AAD5IMH1</accession>
<evidence type="ECO:0000313" key="2">
    <source>
        <dbReference type="Proteomes" id="UP001064489"/>
    </source>
</evidence>
<gene>
    <name evidence="1" type="ORF">LWI28_013982</name>
</gene>
<protein>
    <submittedName>
        <fullName evidence="1">Uncharacterized protein</fullName>
    </submittedName>
</protein>
<dbReference type="EMBL" id="JAJSOW010000104">
    <property type="protein sequence ID" value="KAI9169556.1"/>
    <property type="molecule type" value="Genomic_DNA"/>
</dbReference>
<reference evidence="1" key="2">
    <citation type="submission" date="2023-02" db="EMBL/GenBank/DDBJ databases">
        <authorList>
            <person name="Swenson N.G."/>
            <person name="Wegrzyn J.L."/>
            <person name="Mcevoy S.L."/>
        </authorList>
    </citation>
    <scope>NUCLEOTIDE SEQUENCE</scope>
    <source>
        <strain evidence="1">91603</strain>
        <tissue evidence="1">Leaf</tissue>
    </source>
</reference>
<evidence type="ECO:0000313" key="1">
    <source>
        <dbReference type="EMBL" id="KAI9169556.1"/>
    </source>
</evidence>
<reference evidence="1" key="1">
    <citation type="journal article" date="2022" name="Plant J.">
        <title>Strategies of tolerance reflected in two North American maple genomes.</title>
        <authorList>
            <person name="McEvoy S.L."/>
            <person name="Sezen U.U."/>
            <person name="Trouern-Trend A."/>
            <person name="McMahon S.M."/>
            <person name="Schaberg P.G."/>
            <person name="Yang J."/>
            <person name="Wegrzyn J.L."/>
            <person name="Swenson N.G."/>
        </authorList>
    </citation>
    <scope>NUCLEOTIDE SEQUENCE</scope>
    <source>
        <strain evidence="1">91603</strain>
    </source>
</reference>
<proteinExistence type="predicted"/>
<dbReference type="Proteomes" id="UP001064489">
    <property type="component" value="Chromosome 7"/>
</dbReference>
<name>A0AAD5IMH1_ACENE</name>
<dbReference type="AlphaFoldDB" id="A0AAD5IMH1"/>
<organism evidence="1 2">
    <name type="scientific">Acer negundo</name>
    <name type="common">Box elder</name>
    <dbReference type="NCBI Taxonomy" id="4023"/>
    <lineage>
        <taxon>Eukaryota</taxon>
        <taxon>Viridiplantae</taxon>
        <taxon>Streptophyta</taxon>
        <taxon>Embryophyta</taxon>
        <taxon>Tracheophyta</taxon>
        <taxon>Spermatophyta</taxon>
        <taxon>Magnoliopsida</taxon>
        <taxon>eudicotyledons</taxon>
        <taxon>Gunneridae</taxon>
        <taxon>Pentapetalae</taxon>
        <taxon>rosids</taxon>
        <taxon>malvids</taxon>
        <taxon>Sapindales</taxon>
        <taxon>Sapindaceae</taxon>
        <taxon>Hippocastanoideae</taxon>
        <taxon>Acereae</taxon>
        <taxon>Acer</taxon>
    </lineage>
</organism>
<comment type="caution">
    <text evidence="1">The sequence shown here is derived from an EMBL/GenBank/DDBJ whole genome shotgun (WGS) entry which is preliminary data.</text>
</comment>
<sequence>MATNRLMPAHWSGEKIFHHHRPVNEALAIGGGQPAPFSICISEDVPVTGIACLPLQILGSEVHTIVANSKEVVDTSNKFLALIEDEEEA</sequence>
<keyword evidence="2" id="KW-1185">Reference proteome</keyword>